<feature type="compositionally biased region" description="Basic residues" evidence="1">
    <location>
        <begin position="62"/>
        <end position="92"/>
    </location>
</feature>
<feature type="compositionally biased region" description="Acidic residues" evidence="1">
    <location>
        <begin position="39"/>
        <end position="59"/>
    </location>
</feature>
<name>A0A139H6B5_9PEZI</name>
<organism evidence="2 3">
    <name type="scientific">Pseudocercospora eumusae</name>
    <dbReference type="NCBI Taxonomy" id="321146"/>
    <lineage>
        <taxon>Eukaryota</taxon>
        <taxon>Fungi</taxon>
        <taxon>Dikarya</taxon>
        <taxon>Ascomycota</taxon>
        <taxon>Pezizomycotina</taxon>
        <taxon>Dothideomycetes</taxon>
        <taxon>Dothideomycetidae</taxon>
        <taxon>Mycosphaerellales</taxon>
        <taxon>Mycosphaerellaceae</taxon>
        <taxon>Pseudocercospora</taxon>
    </lineage>
</organism>
<comment type="caution">
    <text evidence="2">The sequence shown here is derived from an EMBL/GenBank/DDBJ whole genome shotgun (WGS) entry which is preliminary data.</text>
</comment>
<dbReference type="Proteomes" id="UP000070133">
    <property type="component" value="Unassembled WGS sequence"/>
</dbReference>
<evidence type="ECO:0000313" key="3">
    <source>
        <dbReference type="Proteomes" id="UP000070133"/>
    </source>
</evidence>
<evidence type="ECO:0000313" key="2">
    <source>
        <dbReference type="EMBL" id="KXS97971.1"/>
    </source>
</evidence>
<accession>A0A139H6B5</accession>
<gene>
    <name evidence="2" type="ORF">AC578_3131</name>
</gene>
<sequence>MDGISALKEQNEKAGLEGRLTGNAKKKGKKGKKGKKKDEDEEEEGEDEDEDEEEEDEEERPPKKKSKVTAAKKPKVKATTKPKVKAAKKPKVKAAEKPLIEEVVGLDVSVDLLHQEPLKPSCSAVTNALCDRAFKLSAHKLRAPGGSGRNTEIASKSATDLSDNALFDHALFLQ</sequence>
<feature type="compositionally biased region" description="Basic residues" evidence="1">
    <location>
        <begin position="24"/>
        <end position="35"/>
    </location>
</feature>
<protein>
    <submittedName>
        <fullName evidence="2">Uncharacterized protein</fullName>
    </submittedName>
</protein>
<feature type="region of interest" description="Disordered" evidence="1">
    <location>
        <begin position="1"/>
        <end position="93"/>
    </location>
</feature>
<keyword evidence="3" id="KW-1185">Reference proteome</keyword>
<dbReference type="EMBL" id="LFZN01000127">
    <property type="protein sequence ID" value="KXS97971.1"/>
    <property type="molecule type" value="Genomic_DNA"/>
</dbReference>
<evidence type="ECO:0000256" key="1">
    <source>
        <dbReference type="SAM" id="MobiDB-lite"/>
    </source>
</evidence>
<proteinExistence type="predicted"/>
<dbReference type="AlphaFoldDB" id="A0A139H6B5"/>
<reference evidence="2 3" key="1">
    <citation type="submission" date="2015-07" db="EMBL/GenBank/DDBJ databases">
        <title>Comparative genomics of the Sigatoka disease complex on banana suggests a link between parallel evolutionary changes in Pseudocercospora fijiensis and Pseudocercospora eumusae and increased virulence on the banana host.</title>
        <authorList>
            <person name="Chang T.-C."/>
            <person name="Salvucci A."/>
            <person name="Crous P.W."/>
            <person name="Stergiopoulos I."/>
        </authorList>
    </citation>
    <scope>NUCLEOTIDE SEQUENCE [LARGE SCALE GENOMIC DNA]</scope>
    <source>
        <strain evidence="2 3">CBS 114824</strain>
    </source>
</reference>